<protein>
    <recommendedName>
        <fullName evidence="4">ParB/Sulfiredoxin domain-containing protein</fullName>
    </recommendedName>
</protein>
<evidence type="ECO:0000313" key="2">
    <source>
        <dbReference type="EMBL" id="ALA68574.1"/>
    </source>
</evidence>
<feature type="region of interest" description="Disordered" evidence="1">
    <location>
        <begin position="288"/>
        <end position="323"/>
    </location>
</feature>
<dbReference type="KEGG" id="clw:CLAC_07465"/>
<sequence length="497" mass="56386">MTDVQSWNRESLPIVQLSLDSENPRTADPRLTGYSPLERMLLVDGNACMELLDDIVATGRLNPIENIICIKESGNTIVLEGNRRLTCLQAWANPSIIPDHLPELAEYRRQVTLIKKSSSQVPISEVEVTIAPDRESAQRWISLKHESGNAGRGVRRWTPMMQEYVEKRNNPEKCPATLAYVEFLYETFPNHEELSASLDKALKKYTNLQRVLKKKLAHRYLGVLYEHGKINPQYPYATLLPVALKLISDQAKDHAPNGDAWSRRLNKNEDVEDYFNEFKELWPESIGEKLQDTNPDNHSNHNMPPKPEPVTEKETDNPKYPTNSSLNLHQEEIDFGHPIPQRKVSKPSQSHVFRGLDLTAFPDRIHDLVRQTSKLRINTYPEVIATVMRTIVDLSTGYYLEQRNLSAKGNLNKRIRTALLNADPSSSTNPPAEKCTANQKLFTELNRGLGNSLQLSVHSAERRSSSSDILHDGDLFASYLETLNTKLAGGHERETTQ</sequence>
<organism evidence="2 3">
    <name type="scientific">Corynebacterium lactis RW2-5</name>
    <dbReference type="NCBI Taxonomy" id="1408189"/>
    <lineage>
        <taxon>Bacteria</taxon>
        <taxon>Bacillati</taxon>
        <taxon>Actinomycetota</taxon>
        <taxon>Actinomycetes</taxon>
        <taxon>Mycobacteriales</taxon>
        <taxon>Corynebacteriaceae</taxon>
        <taxon>Corynebacterium</taxon>
    </lineage>
</organism>
<evidence type="ECO:0000313" key="3">
    <source>
        <dbReference type="Proteomes" id="UP000058446"/>
    </source>
</evidence>
<dbReference type="STRING" id="1408189.CLAC_07465"/>
<proteinExistence type="predicted"/>
<gene>
    <name evidence="2" type="ORF">CLAC_07465</name>
</gene>
<accession>A0A0K2H3F8</accession>
<dbReference type="PATRIC" id="fig|1408189.4.peg.1494"/>
<evidence type="ECO:0000256" key="1">
    <source>
        <dbReference type="SAM" id="MobiDB-lite"/>
    </source>
</evidence>
<dbReference type="Proteomes" id="UP000058446">
    <property type="component" value="Chromosome"/>
</dbReference>
<reference evidence="2 3" key="1">
    <citation type="submission" date="2013-10" db="EMBL/GenBank/DDBJ databases">
        <title>Complete genome sequence of Corynebacterium lactis DSM 45799(T), isolated from raw cow milk.</title>
        <authorList>
            <person name="Ruckert C."/>
            <person name="Albersmeier A."/>
            <person name="Lipski A."/>
            <person name="Kalinowski J."/>
        </authorList>
    </citation>
    <scope>NUCLEOTIDE SEQUENCE [LARGE SCALE GENOMIC DNA]</scope>
    <source>
        <strain evidence="2 3">RW2-5</strain>
    </source>
</reference>
<feature type="compositionally biased region" description="Polar residues" evidence="1">
    <location>
        <begin position="292"/>
        <end position="302"/>
    </location>
</feature>
<evidence type="ECO:0008006" key="4">
    <source>
        <dbReference type="Google" id="ProtNLM"/>
    </source>
</evidence>
<name>A0A0K2H3F8_9CORY</name>
<dbReference type="AlphaFoldDB" id="A0A0K2H3F8"/>
<keyword evidence="3" id="KW-1185">Reference proteome</keyword>
<dbReference type="EMBL" id="CP006841">
    <property type="protein sequence ID" value="ALA68574.1"/>
    <property type="molecule type" value="Genomic_DNA"/>
</dbReference>